<keyword evidence="4" id="KW-0488">Methylation</keyword>
<dbReference type="PROSITE" id="PS51420">
    <property type="entry name" value="RHO"/>
    <property type="match status" value="1"/>
</dbReference>
<evidence type="ECO:0000256" key="4">
    <source>
        <dbReference type="ARBA" id="ARBA00022481"/>
    </source>
</evidence>
<dbReference type="GO" id="GO:0005886">
    <property type="term" value="C:plasma membrane"/>
    <property type="evidence" value="ECO:0007669"/>
    <property type="project" value="UniProtKB-SubCell"/>
</dbReference>
<keyword evidence="7" id="KW-0472">Membrane</keyword>
<dbReference type="GO" id="GO:0003924">
    <property type="term" value="F:GTPase activity"/>
    <property type="evidence" value="ECO:0007669"/>
    <property type="project" value="InterPro"/>
</dbReference>
<keyword evidence="3" id="KW-1003">Cell membrane</keyword>
<comment type="subcellular location">
    <subcellularLocation>
        <location evidence="1">Cell membrane</location>
        <topology evidence="1">Lipid-anchor</topology>
        <orientation evidence="1">Cytoplasmic side</orientation>
    </subcellularLocation>
</comment>
<evidence type="ECO:0000256" key="6">
    <source>
        <dbReference type="ARBA" id="ARBA00023134"/>
    </source>
</evidence>
<keyword evidence="5" id="KW-0547">Nucleotide-binding</keyword>
<comment type="similarity">
    <text evidence="2">Belongs to the small GTPase superfamily. Rho family.</text>
</comment>
<dbReference type="Pfam" id="PF00071">
    <property type="entry name" value="Ras"/>
    <property type="match status" value="1"/>
</dbReference>
<dbReference type="InterPro" id="IPR027417">
    <property type="entry name" value="P-loop_NTPase"/>
</dbReference>
<dbReference type="EMBL" id="LGST01000016">
    <property type="protein sequence ID" value="KNE00999.1"/>
    <property type="molecule type" value="Genomic_DNA"/>
</dbReference>
<organism evidence="10 11">
    <name type="scientific">Candidozyma auris</name>
    <name type="common">Yeast</name>
    <name type="synonym">Candida auris</name>
    <dbReference type="NCBI Taxonomy" id="498019"/>
    <lineage>
        <taxon>Eukaryota</taxon>
        <taxon>Fungi</taxon>
        <taxon>Dikarya</taxon>
        <taxon>Ascomycota</taxon>
        <taxon>Saccharomycotina</taxon>
        <taxon>Pichiomycetes</taxon>
        <taxon>Metschnikowiaceae</taxon>
        <taxon>Candidozyma</taxon>
    </lineage>
</organism>
<evidence type="ECO:0000313" key="10">
    <source>
        <dbReference type="EMBL" id="KNE00999.1"/>
    </source>
</evidence>
<dbReference type="InterPro" id="IPR003578">
    <property type="entry name" value="Small_GTPase_Rho"/>
</dbReference>
<evidence type="ECO:0000256" key="2">
    <source>
        <dbReference type="ARBA" id="ARBA00010142"/>
    </source>
</evidence>
<comment type="caution">
    <text evidence="10">The sequence shown here is derived from an EMBL/GenBank/DDBJ whole genome shotgun (WGS) entry which is preliminary data.</text>
</comment>
<dbReference type="SMART" id="SM00175">
    <property type="entry name" value="RAB"/>
    <property type="match status" value="1"/>
</dbReference>
<keyword evidence="8" id="KW-0449">Lipoprotein</keyword>
<dbReference type="SMART" id="SM00173">
    <property type="entry name" value="RAS"/>
    <property type="match status" value="1"/>
</dbReference>
<dbReference type="AlphaFoldDB" id="A0A0L0P3W1"/>
<dbReference type="FunFam" id="3.40.50.300:FF:000983">
    <property type="entry name" value="Rho family GTPase"/>
    <property type="match status" value="1"/>
</dbReference>
<evidence type="ECO:0000313" key="11">
    <source>
        <dbReference type="Proteomes" id="UP000037122"/>
    </source>
</evidence>
<keyword evidence="9" id="KW-0636">Prenylation</keyword>
<evidence type="ECO:0000256" key="8">
    <source>
        <dbReference type="ARBA" id="ARBA00023288"/>
    </source>
</evidence>
<protein>
    <submittedName>
        <fullName evidence="10">Gtp-binding rho subfamily</fullName>
    </submittedName>
</protein>
<dbReference type="PANTHER" id="PTHR24072">
    <property type="entry name" value="RHO FAMILY GTPASE"/>
    <property type="match status" value="1"/>
</dbReference>
<gene>
    <name evidence="10" type="ORF">QG37_01872</name>
</gene>
<dbReference type="VEuPathDB" id="FungiDB:CJI97_003436"/>
<proteinExistence type="inferred from homology"/>
<dbReference type="VEuPathDB" id="FungiDB:B9J08_003361"/>
<dbReference type="Gene3D" id="3.40.50.300">
    <property type="entry name" value="P-loop containing nucleotide triphosphate hydrolases"/>
    <property type="match status" value="1"/>
</dbReference>
<keyword evidence="6" id="KW-0342">GTP-binding</keyword>
<dbReference type="Proteomes" id="UP000037122">
    <property type="component" value="Unassembled WGS sequence"/>
</dbReference>
<dbReference type="PRINTS" id="PR00449">
    <property type="entry name" value="RASTRNSFRMNG"/>
</dbReference>
<name>A0A0L0P3W1_CANAR</name>
<accession>A0A0L0P3W1</accession>
<evidence type="ECO:0000256" key="7">
    <source>
        <dbReference type="ARBA" id="ARBA00023136"/>
    </source>
</evidence>
<sequence>MLPRPVAIRKKVVVVGDGACGKTRLLISMSKEKFNESYVTTVQNYTVCVTCDATRLQLVLWDTACRDEYEILRPLSYSESDAILLCFSIGSPNSLDSVSKKWKSELLRYCKRVPVILVGCKLDLRSDFIAMKQSQQKLEFVSEARGIAAARSLKACCYLECSAKTGQGVKEVLQVAARESLRAREKKKKRCIIM</sequence>
<reference evidence="11" key="1">
    <citation type="journal article" date="2015" name="BMC Genomics">
        <title>Draft genome of a commonly misdiagnosed multidrug resistant pathogen Candida auris.</title>
        <authorList>
            <person name="Chatterjee S."/>
            <person name="Alampalli S.V."/>
            <person name="Nageshan R.K."/>
            <person name="Chettiar S.T."/>
            <person name="Joshi S."/>
            <person name="Tatu U.S."/>
        </authorList>
    </citation>
    <scope>NUCLEOTIDE SEQUENCE [LARGE SCALE GENOMIC DNA]</scope>
    <source>
        <strain evidence="11">6684</strain>
    </source>
</reference>
<dbReference type="SUPFAM" id="SSF52540">
    <property type="entry name" value="P-loop containing nucleoside triphosphate hydrolases"/>
    <property type="match status" value="1"/>
</dbReference>
<dbReference type="GO" id="GO:0005525">
    <property type="term" value="F:GTP binding"/>
    <property type="evidence" value="ECO:0007669"/>
    <property type="project" value="UniProtKB-KW"/>
</dbReference>
<dbReference type="VEuPathDB" id="FungiDB:QG37_01872"/>
<dbReference type="GO" id="GO:0007264">
    <property type="term" value="P:small GTPase-mediated signal transduction"/>
    <property type="evidence" value="ECO:0007669"/>
    <property type="project" value="InterPro"/>
</dbReference>
<dbReference type="PROSITE" id="PS51421">
    <property type="entry name" value="RAS"/>
    <property type="match status" value="1"/>
</dbReference>
<dbReference type="VEuPathDB" id="FungiDB:CJJ07_001054"/>
<evidence type="ECO:0000256" key="1">
    <source>
        <dbReference type="ARBA" id="ARBA00004342"/>
    </source>
</evidence>
<dbReference type="CDD" id="cd00157">
    <property type="entry name" value="Rho"/>
    <property type="match status" value="1"/>
</dbReference>
<evidence type="ECO:0000256" key="5">
    <source>
        <dbReference type="ARBA" id="ARBA00022741"/>
    </source>
</evidence>
<evidence type="ECO:0000256" key="3">
    <source>
        <dbReference type="ARBA" id="ARBA00022475"/>
    </source>
</evidence>
<dbReference type="SMART" id="SM00174">
    <property type="entry name" value="RHO"/>
    <property type="match status" value="1"/>
</dbReference>
<dbReference type="NCBIfam" id="TIGR00231">
    <property type="entry name" value="small_GTP"/>
    <property type="match status" value="1"/>
</dbReference>
<dbReference type="InterPro" id="IPR001806">
    <property type="entry name" value="Small_GTPase"/>
</dbReference>
<dbReference type="VEuPathDB" id="FungiDB:CJI96_0002415"/>
<dbReference type="VEuPathDB" id="FungiDB:CJJ09_000744"/>
<dbReference type="InterPro" id="IPR005225">
    <property type="entry name" value="Small_GTP-bd"/>
</dbReference>
<evidence type="ECO:0000256" key="9">
    <source>
        <dbReference type="ARBA" id="ARBA00023289"/>
    </source>
</evidence>
<dbReference type="PROSITE" id="PS51419">
    <property type="entry name" value="RAB"/>
    <property type="match status" value="1"/>
</dbReference>